<evidence type="ECO:0000256" key="1">
    <source>
        <dbReference type="SAM" id="MobiDB-lite"/>
    </source>
</evidence>
<gene>
    <name evidence="2" type="ORF">E1301_Tti014508</name>
</gene>
<dbReference type="AlphaFoldDB" id="A0A5A9PMN8"/>
<dbReference type="Proteomes" id="UP000324632">
    <property type="component" value="Chromosome 4"/>
</dbReference>
<accession>A0A5A9PMN8</accession>
<name>A0A5A9PMN8_9TELE</name>
<evidence type="ECO:0000313" key="2">
    <source>
        <dbReference type="EMBL" id="KAA0722226.1"/>
    </source>
</evidence>
<dbReference type="EMBL" id="SOYY01000004">
    <property type="protein sequence ID" value="KAA0722226.1"/>
    <property type="molecule type" value="Genomic_DNA"/>
</dbReference>
<feature type="region of interest" description="Disordered" evidence="1">
    <location>
        <begin position="138"/>
        <end position="165"/>
    </location>
</feature>
<keyword evidence="3" id="KW-1185">Reference proteome</keyword>
<reference evidence="2 3" key="1">
    <citation type="journal article" date="2019" name="Mol. Ecol. Resour.">
        <title>Chromosome-level genome assembly of Triplophysa tibetana, a fish adapted to the harsh high-altitude environment of the Tibetan Plateau.</title>
        <authorList>
            <person name="Yang X."/>
            <person name="Liu H."/>
            <person name="Ma Z."/>
            <person name="Zou Y."/>
            <person name="Zou M."/>
            <person name="Mao Y."/>
            <person name="Li X."/>
            <person name="Wang H."/>
            <person name="Chen T."/>
            <person name="Wang W."/>
            <person name="Yang R."/>
        </authorList>
    </citation>
    <scope>NUCLEOTIDE SEQUENCE [LARGE SCALE GENOMIC DNA]</scope>
    <source>
        <strain evidence="2">TTIB1903HZAU</strain>
        <tissue evidence="2">Muscle</tissue>
    </source>
</reference>
<proteinExistence type="predicted"/>
<organism evidence="2 3">
    <name type="scientific">Triplophysa tibetana</name>
    <dbReference type="NCBI Taxonomy" id="1572043"/>
    <lineage>
        <taxon>Eukaryota</taxon>
        <taxon>Metazoa</taxon>
        <taxon>Chordata</taxon>
        <taxon>Craniata</taxon>
        <taxon>Vertebrata</taxon>
        <taxon>Euteleostomi</taxon>
        <taxon>Actinopterygii</taxon>
        <taxon>Neopterygii</taxon>
        <taxon>Teleostei</taxon>
        <taxon>Ostariophysi</taxon>
        <taxon>Cypriniformes</taxon>
        <taxon>Nemacheilidae</taxon>
        <taxon>Triplophysa</taxon>
    </lineage>
</organism>
<protein>
    <submittedName>
        <fullName evidence="2">Uncharacterized protein</fullName>
    </submittedName>
</protein>
<evidence type="ECO:0000313" key="3">
    <source>
        <dbReference type="Proteomes" id="UP000324632"/>
    </source>
</evidence>
<sequence length="198" mass="21749">MFLQVQDQFEGSFYNGDGRNLSNQNCFQIRSKTNKWPLGHSLDWFAVLSSMKTAGQKHLKLSLWCSAGQGETDVSGRDLPAFPLDLVDSGGIDIPPQLSSALWESLSLLYSDARKDSSPKAQCECQYPSMLTTVTANHPETHHHTKSNPAEKNAREGKLGAAKGSEVKVQIKSSQEVHPLQALVKAFRRALFNGPGSH</sequence>
<comment type="caution">
    <text evidence="2">The sequence shown here is derived from an EMBL/GenBank/DDBJ whole genome shotgun (WGS) entry which is preliminary data.</text>
</comment>